<evidence type="ECO:0000256" key="1">
    <source>
        <dbReference type="SAM" id="Phobius"/>
    </source>
</evidence>
<dbReference type="PATRIC" id="fig|1434120.4.peg.3294"/>
<proteinExistence type="predicted"/>
<evidence type="ECO:0000313" key="2">
    <source>
        <dbReference type="EMBL" id="AKB29232.1"/>
    </source>
</evidence>
<dbReference type="Proteomes" id="UP000033111">
    <property type="component" value="Chromosome"/>
</dbReference>
<keyword evidence="1" id="KW-0812">Transmembrane</keyword>
<dbReference type="KEGG" id="msw:MSSIT_2513"/>
<dbReference type="RefSeq" id="WP_231589822.1">
    <property type="nucleotide sequence ID" value="NZ_CP009506.1"/>
</dbReference>
<dbReference type="AlphaFoldDB" id="A0A0E3P660"/>
<accession>A0A0E3P660</accession>
<keyword evidence="1" id="KW-1133">Transmembrane helix</keyword>
<name>A0A0E3P660_9EURY</name>
<protein>
    <submittedName>
        <fullName evidence="2">Multi antimicrobial extrusion protein (Na(+)/drug antiporter), MATE family of MDR efflux pumps</fullName>
    </submittedName>
</protein>
<reference evidence="2 3" key="1">
    <citation type="submission" date="2014-07" db="EMBL/GenBank/DDBJ databases">
        <title>Methanogenic archaea and the global carbon cycle.</title>
        <authorList>
            <person name="Henriksen J.R."/>
            <person name="Luke J."/>
            <person name="Reinhart S."/>
            <person name="Benedict M.N."/>
            <person name="Youngblut N.D."/>
            <person name="Metcalf M.E."/>
            <person name="Whitaker R.J."/>
            <person name="Metcalf W.W."/>
        </authorList>
    </citation>
    <scope>NUCLEOTIDE SEQUENCE [LARGE SCALE GENOMIC DNA]</scope>
    <source>
        <strain evidence="2 3">T4/M</strain>
    </source>
</reference>
<gene>
    <name evidence="2" type="ORF">MSSIT_2513</name>
</gene>
<dbReference type="EMBL" id="CP009506">
    <property type="protein sequence ID" value="AKB29232.1"/>
    <property type="molecule type" value="Genomic_DNA"/>
</dbReference>
<feature type="transmembrane region" description="Helical" evidence="1">
    <location>
        <begin position="15"/>
        <end position="36"/>
    </location>
</feature>
<keyword evidence="1" id="KW-0472">Membrane</keyword>
<keyword evidence="3" id="KW-1185">Reference proteome</keyword>
<sequence length="52" mass="5553">MTDEWEMRSESLGKLFLKFVLPAIIGLIVAGIQGVIDGFFVGNAVGSQGLQV</sequence>
<organism evidence="2 3">
    <name type="scientific">Methanosarcina siciliae T4/M</name>
    <dbReference type="NCBI Taxonomy" id="1434120"/>
    <lineage>
        <taxon>Archaea</taxon>
        <taxon>Methanobacteriati</taxon>
        <taxon>Methanobacteriota</taxon>
        <taxon>Stenosarchaea group</taxon>
        <taxon>Methanomicrobia</taxon>
        <taxon>Methanosarcinales</taxon>
        <taxon>Methanosarcinaceae</taxon>
        <taxon>Methanosarcina</taxon>
    </lineage>
</organism>
<dbReference type="HOGENOM" id="CLU_3075409_0_0_2"/>
<dbReference type="GeneID" id="69042916"/>
<evidence type="ECO:0000313" key="3">
    <source>
        <dbReference type="Proteomes" id="UP000033111"/>
    </source>
</evidence>